<evidence type="ECO:0000313" key="4">
    <source>
        <dbReference type="Proteomes" id="UP000782705"/>
    </source>
</evidence>
<feature type="domain" description="PRD" evidence="2">
    <location>
        <begin position="54"/>
        <end position="159"/>
    </location>
</feature>
<dbReference type="InterPro" id="IPR004341">
    <property type="entry name" value="CAT_RNA-bd_dom"/>
</dbReference>
<dbReference type="InterPro" id="IPR036634">
    <property type="entry name" value="PRD_sf"/>
</dbReference>
<evidence type="ECO:0000256" key="1">
    <source>
        <dbReference type="ARBA" id="ARBA00022737"/>
    </source>
</evidence>
<dbReference type="PROSITE" id="PS51372">
    <property type="entry name" value="PRD_2"/>
    <property type="match status" value="2"/>
</dbReference>
<dbReference type="SMART" id="SM01061">
    <property type="entry name" value="CAT_RBD"/>
    <property type="match status" value="1"/>
</dbReference>
<reference evidence="3 4" key="1">
    <citation type="submission" date="2016-06" db="EMBL/GenBank/DDBJ databases">
        <title>Four novel species of enterococci isolated from chicken manure.</title>
        <authorList>
            <person name="Van Tyne D."/>
        </authorList>
    </citation>
    <scope>NUCLEOTIDE SEQUENCE [LARGE SCALE GENOMIC DNA]</scope>
    <source>
        <strain evidence="3 4">CU12B</strain>
    </source>
</reference>
<feature type="domain" description="PRD" evidence="2">
    <location>
        <begin position="160"/>
        <end position="270"/>
    </location>
</feature>
<dbReference type="InterPro" id="IPR011608">
    <property type="entry name" value="PRD"/>
</dbReference>
<dbReference type="Proteomes" id="UP000782705">
    <property type="component" value="Unassembled WGS sequence"/>
</dbReference>
<gene>
    <name evidence="3" type="ORF">BAU17_04500</name>
</gene>
<dbReference type="InterPro" id="IPR036650">
    <property type="entry name" value="CAT_RNA-bd_dom_sf"/>
</dbReference>
<dbReference type="Gene3D" id="2.30.24.10">
    <property type="entry name" value="CAT RNA-binding domain"/>
    <property type="match status" value="1"/>
</dbReference>
<dbReference type="Pfam" id="PF00874">
    <property type="entry name" value="PRD"/>
    <property type="match status" value="2"/>
</dbReference>
<proteinExistence type="predicted"/>
<dbReference type="Gene3D" id="1.10.1790.10">
    <property type="entry name" value="PRD domain"/>
    <property type="match status" value="2"/>
</dbReference>
<dbReference type="PANTHER" id="PTHR30185">
    <property type="entry name" value="CRYPTIC BETA-GLUCOSIDE BGL OPERON ANTITERMINATOR"/>
    <property type="match status" value="1"/>
</dbReference>
<sequence length="277" mass="32422">MNNNVALCVDNHQRELIAFGKGVGFPEMPYEVDLEKITMTFYQVDTKYYDLIARIPEEIFAIASHLVEEAFTRLKGELNPNLVFHLADHIHFALVRQQSYQKIKLPFSFEIEQFYPTETQLGQLALELIKNKLHVTLPESEVTAIAWHFINARNESDPLNEEQQVENLIRKIVTTVETKLAITIDENSINYNRFVLHLRYYLKRLRENDSTKHEPNTFLDGMKKEFPEIYACAITVGHLVEATYHVKTSEEELLYLLIHINRIYQHAILEKTTEEDE</sequence>
<name>A0ABQ6Z0Q6_9ENTE</name>
<accession>A0ABQ6Z0Q6</accession>
<dbReference type="SUPFAM" id="SSF50151">
    <property type="entry name" value="SacY-like RNA-binding domain"/>
    <property type="match status" value="1"/>
</dbReference>
<keyword evidence="4" id="KW-1185">Reference proteome</keyword>
<dbReference type="RefSeq" id="WP_272927944.1">
    <property type="nucleotide sequence ID" value="NZ_MAEL01000035.1"/>
</dbReference>
<protein>
    <recommendedName>
        <fullName evidence="2">PRD domain-containing protein</fullName>
    </recommendedName>
</protein>
<dbReference type="PANTHER" id="PTHR30185:SF15">
    <property type="entry name" value="CRYPTIC BETA-GLUCOSIDE BGL OPERON ANTITERMINATOR"/>
    <property type="match status" value="1"/>
</dbReference>
<dbReference type="InterPro" id="IPR050661">
    <property type="entry name" value="BglG_antiterminators"/>
</dbReference>
<dbReference type="SUPFAM" id="SSF63520">
    <property type="entry name" value="PTS-regulatory domain, PRD"/>
    <property type="match status" value="2"/>
</dbReference>
<keyword evidence="1" id="KW-0677">Repeat</keyword>
<dbReference type="EMBL" id="MAEL01000035">
    <property type="protein sequence ID" value="KAF1304160.1"/>
    <property type="molecule type" value="Genomic_DNA"/>
</dbReference>
<comment type="caution">
    <text evidence="3">The sequence shown here is derived from an EMBL/GenBank/DDBJ whole genome shotgun (WGS) entry which is preliminary data.</text>
</comment>
<evidence type="ECO:0000259" key="2">
    <source>
        <dbReference type="PROSITE" id="PS51372"/>
    </source>
</evidence>
<evidence type="ECO:0000313" key="3">
    <source>
        <dbReference type="EMBL" id="KAF1304160.1"/>
    </source>
</evidence>
<dbReference type="Pfam" id="PF03123">
    <property type="entry name" value="CAT_RBD"/>
    <property type="match status" value="1"/>
</dbReference>
<organism evidence="3 4">
    <name type="scientific">Candidatus Enterococcus willemsii</name>
    <dbReference type="NCBI Taxonomy" id="1857215"/>
    <lineage>
        <taxon>Bacteria</taxon>
        <taxon>Bacillati</taxon>
        <taxon>Bacillota</taxon>
        <taxon>Bacilli</taxon>
        <taxon>Lactobacillales</taxon>
        <taxon>Enterococcaceae</taxon>
        <taxon>Enterococcus</taxon>
    </lineage>
</organism>